<feature type="region of interest" description="Disordered" evidence="1">
    <location>
        <begin position="154"/>
        <end position="243"/>
    </location>
</feature>
<feature type="compositionally biased region" description="Pro residues" evidence="1">
    <location>
        <begin position="183"/>
        <end position="202"/>
    </location>
</feature>
<name>A0A1R4FX63_9MICO</name>
<evidence type="ECO:0000256" key="2">
    <source>
        <dbReference type="SAM" id="Phobius"/>
    </source>
</evidence>
<keyword evidence="5" id="KW-1185">Reference proteome</keyword>
<dbReference type="OrthoDB" id="3381462at2"/>
<organism evidence="4 5">
    <name type="scientific">Agrococcus casei LMG 22410</name>
    <dbReference type="NCBI Taxonomy" id="1255656"/>
    <lineage>
        <taxon>Bacteria</taxon>
        <taxon>Bacillati</taxon>
        <taxon>Actinomycetota</taxon>
        <taxon>Actinomycetes</taxon>
        <taxon>Micrococcales</taxon>
        <taxon>Microbacteriaceae</taxon>
        <taxon>Agrococcus</taxon>
    </lineage>
</organism>
<evidence type="ECO:0000313" key="5">
    <source>
        <dbReference type="Proteomes" id="UP000195787"/>
    </source>
</evidence>
<dbReference type="AlphaFoldDB" id="A0A1R4FX63"/>
<dbReference type="Proteomes" id="UP000195787">
    <property type="component" value="Unassembled WGS sequence"/>
</dbReference>
<feature type="compositionally biased region" description="Pro residues" evidence="1">
    <location>
        <begin position="213"/>
        <end position="224"/>
    </location>
</feature>
<accession>A0A1R4FX63</accession>
<feature type="transmembrane region" description="Helical" evidence="2">
    <location>
        <begin position="94"/>
        <end position="113"/>
    </location>
</feature>
<dbReference type="InterPro" id="IPR025889">
    <property type="entry name" value="GSP17M-like_dom"/>
</dbReference>
<feature type="domain" description="General stress protein 17M-like" evidence="3">
    <location>
        <begin position="17"/>
        <end position="88"/>
    </location>
</feature>
<dbReference type="RefSeq" id="WP_086991880.1">
    <property type="nucleotide sequence ID" value="NZ_FUHU01000028.1"/>
</dbReference>
<feature type="transmembrane region" description="Helical" evidence="2">
    <location>
        <begin position="66"/>
        <end position="88"/>
    </location>
</feature>
<protein>
    <recommendedName>
        <fullName evidence="3">General stress protein 17M-like domain-containing protein</fullName>
    </recommendedName>
</protein>
<gene>
    <name evidence="4" type="ORF">CZ674_07265</name>
</gene>
<evidence type="ECO:0000256" key="1">
    <source>
        <dbReference type="SAM" id="MobiDB-lite"/>
    </source>
</evidence>
<evidence type="ECO:0000313" key="4">
    <source>
        <dbReference type="EMBL" id="SJM60524.1"/>
    </source>
</evidence>
<feature type="compositionally biased region" description="Low complexity" evidence="1">
    <location>
        <begin position="158"/>
        <end position="182"/>
    </location>
</feature>
<sequence>MTMIPARGSTRMPEGASVATFRNYDEAQGAVNKLAEADINVKGVAIVGTELRLVERVVARLTYGRVALAGAMRGLYFGVFLGVVFWLLVPEAGLTIIAMPALGIAFGMLLGVVTHSLTRKSREFQSVQQVLPAKFELIAPHEVAIDAKRVLGPNFNATPPVQQTPPQQVPQQQTPPQQQMPPTQQPPSAHPAPPAQPSPPAQADPASGRPSAPQQPPVDQPPVEQPSGDRPAGEAPADQPRSN</sequence>
<dbReference type="GeneID" id="303173016"/>
<keyword evidence="2" id="KW-1133">Transmembrane helix</keyword>
<proteinExistence type="predicted"/>
<dbReference type="EMBL" id="FUHU01000028">
    <property type="protein sequence ID" value="SJM60524.1"/>
    <property type="molecule type" value="Genomic_DNA"/>
</dbReference>
<keyword evidence="2" id="KW-0472">Membrane</keyword>
<dbReference type="Pfam" id="PF11181">
    <property type="entry name" value="YflT"/>
    <property type="match status" value="1"/>
</dbReference>
<evidence type="ECO:0000259" key="3">
    <source>
        <dbReference type="Pfam" id="PF11181"/>
    </source>
</evidence>
<reference evidence="4 5" key="1">
    <citation type="submission" date="2017-02" db="EMBL/GenBank/DDBJ databases">
        <authorList>
            <person name="Peterson S.W."/>
        </authorList>
    </citation>
    <scope>NUCLEOTIDE SEQUENCE [LARGE SCALE GENOMIC DNA]</scope>
    <source>
        <strain evidence="4 5">LMG 22410</strain>
    </source>
</reference>
<keyword evidence="2" id="KW-0812">Transmembrane</keyword>